<keyword evidence="1" id="KW-0378">Hydrolase</keyword>
<evidence type="ECO:0000313" key="1">
    <source>
        <dbReference type="EMBL" id="TGY77474.1"/>
    </source>
</evidence>
<name>A0AC61REE4_9BACT</name>
<accession>A0AC61REE4</accession>
<reference evidence="1" key="1">
    <citation type="submission" date="2019-04" db="EMBL/GenBank/DDBJ databases">
        <title>Microbes associate with the intestines of laboratory mice.</title>
        <authorList>
            <person name="Navarre W."/>
            <person name="Wong E."/>
            <person name="Huang K."/>
            <person name="Tropini C."/>
            <person name="Ng K."/>
            <person name="Yu B."/>
        </authorList>
    </citation>
    <scope>NUCLEOTIDE SEQUENCE</scope>
    <source>
        <strain evidence="1">NM04_E33</strain>
    </source>
</reference>
<sequence length="362" mass="40774">MKRFGIISICRILILILSALLIWGFTSFYDDGVDVISELKFKNNGNWDGNSVVYGYVTSWSKDLPDPFSVTHLSYAFATIDSTFTTLTIKNLDRFKDIVGLKKQNNKLKVLLSIGGWGAGNFSEMAADDGNRTEFIHNLMNIVRTYNLDGIDIDWEFPGSSLGKISSSKEDKSNFTVLMRQIRDSIGRDRVLTFASPAYGNYYDFEDLVPVVDFVNIMTYDMGVPPKLSAPLHQSPNTGKICVDYVVANHYKWGVPVNKMLIGIPFYGRGDDKEYKKFHDYRYIVPKAGTQVCFDSIAMSPYIIDSASGNILISYDDTTAVKAKCKYVKEIGARGVMFWHYCGDKKNGELLHAINSELNFVK</sequence>
<keyword evidence="2" id="KW-1185">Reference proteome</keyword>
<organism evidence="1 2">
    <name type="scientific">Lepagella muris</name>
    <dbReference type="NCBI Taxonomy" id="3032870"/>
    <lineage>
        <taxon>Bacteria</taxon>
        <taxon>Pseudomonadati</taxon>
        <taxon>Bacteroidota</taxon>
        <taxon>Bacteroidia</taxon>
        <taxon>Bacteroidales</taxon>
        <taxon>Muribaculaceae</taxon>
        <taxon>Lepagella</taxon>
    </lineage>
</organism>
<dbReference type="Proteomes" id="UP000306319">
    <property type="component" value="Unassembled WGS sequence"/>
</dbReference>
<dbReference type="EMBL" id="SRYB01000024">
    <property type="protein sequence ID" value="TGY77474.1"/>
    <property type="molecule type" value="Genomic_DNA"/>
</dbReference>
<evidence type="ECO:0000313" key="2">
    <source>
        <dbReference type="Proteomes" id="UP000306319"/>
    </source>
</evidence>
<proteinExistence type="predicted"/>
<comment type="caution">
    <text evidence="1">The sequence shown here is derived from an EMBL/GenBank/DDBJ whole genome shotgun (WGS) entry which is preliminary data.</text>
</comment>
<gene>
    <name evidence="1" type="ORF">E5331_14300</name>
</gene>
<protein>
    <submittedName>
        <fullName evidence="1">Glycoside hydrolase</fullName>
    </submittedName>
</protein>